<dbReference type="EMBL" id="JBHSOE010000007">
    <property type="protein sequence ID" value="MFC5655190.1"/>
    <property type="molecule type" value="Genomic_DNA"/>
</dbReference>
<proteinExistence type="predicted"/>
<organism evidence="1 2">
    <name type="scientific">Streptomyces nogalater</name>
    <dbReference type="NCBI Taxonomy" id="38314"/>
    <lineage>
        <taxon>Bacteria</taxon>
        <taxon>Bacillati</taxon>
        <taxon>Actinomycetota</taxon>
        <taxon>Actinomycetes</taxon>
        <taxon>Kitasatosporales</taxon>
        <taxon>Streptomycetaceae</taxon>
        <taxon>Streptomyces</taxon>
    </lineage>
</organism>
<evidence type="ECO:0000313" key="1">
    <source>
        <dbReference type="EMBL" id="MFC5655190.1"/>
    </source>
</evidence>
<dbReference type="Proteomes" id="UP001596065">
    <property type="component" value="Unassembled WGS sequence"/>
</dbReference>
<keyword evidence="2" id="KW-1185">Reference proteome</keyword>
<reference evidence="2" key="1">
    <citation type="journal article" date="2019" name="Int. J. Syst. Evol. Microbiol.">
        <title>The Global Catalogue of Microorganisms (GCM) 10K type strain sequencing project: providing services to taxonomists for standard genome sequencing and annotation.</title>
        <authorList>
            <consortium name="The Broad Institute Genomics Platform"/>
            <consortium name="The Broad Institute Genome Sequencing Center for Infectious Disease"/>
            <person name="Wu L."/>
            <person name="Ma J."/>
        </authorList>
    </citation>
    <scope>NUCLEOTIDE SEQUENCE [LARGE SCALE GENOMIC DNA]</scope>
    <source>
        <strain evidence="2">KCTC 5701</strain>
    </source>
</reference>
<accession>A0ABW0WBN5</accession>
<dbReference type="RefSeq" id="WP_267925859.1">
    <property type="nucleotide sequence ID" value="NZ_BAAASM010000014.1"/>
</dbReference>
<gene>
    <name evidence="1" type="ORF">ACFP3J_06755</name>
</gene>
<name>A0ABW0WBN5_STRNO</name>
<comment type="caution">
    <text evidence="1">The sequence shown here is derived from an EMBL/GenBank/DDBJ whole genome shotgun (WGS) entry which is preliminary data.</text>
</comment>
<evidence type="ECO:0000313" key="2">
    <source>
        <dbReference type="Proteomes" id="UP001596065"/>
    </source>
</evidence>
<dbReference type="GeneID" id="97279315"/>
<protein>
    <submittedName>
        <fullName evidence="1">Uncharacterized protein</fullName>
    </submittedName>
</protein>
<sequence length="41" mass="4549">MAEEQTDTAAAEVEFEDDGFFEPTIEEAIMASGLHKQFVVD</sequence>